<name>A0A4Y9L5J8_9BRAD</name>
<keyword evidence="2" id="KW-1185">Reference proteome</keyword>
<proteinExistence type="predicted"/>
<comment type="caution">
    <text evidence="1">The sequence shown here is derived from an EMBL/GenBank/DDBJ whole genome shotgun (WGS) entry which is preliminary data.</text>
</comment>
<dbReference type="AlphaFoldDB" id="A0A4Y9L5J8"/>
<organism evidence="1 2">
    <name type="scientific">Bradyrhizobium niftali</name>
    <dbReference type="NCBI Taxonomy" id="2560055"/>
    <lineage>
        <taxon>Bacteria</taxon>
        <taxon>Pseudomonadati</taxon>
        <taxon>Pseudomonadota</taxon>
        <taxon>Alphaproteobacteria</taxon>
        <taxon>Hyphomicrobiales</taxon>
        <taxon>Nitrobacteraceae</taxon>
        <taxon>Bradyrhizobium</taxon>
    </lineage>
</organism>
<dbReference type="OrthoDB" id="8248579at2"/>
<reference evidence="1 2" key="1">
    <citation type="submission" date="2019-03" db="EMBL/GenBank/DDBJ databases">
        <title>Bradyrhizobium diversity isolated from nodules of Chamaecrista fasciculata.</title>
        <authorList>
            <person name="Klepa M.S."/>
            <person name="Urquiaga M.O."/>
            <person name="Hungria M."/>
            <person name="Delamuta J.R."/>
        </authorList>
    </citation>
    <scope>NUCLEOTIDE SEQUENCE [LARGE SCALE GENOMIC DNA]</scope>
    <source>
        <strain evidence="1 2">CNPSo 3448</strain>
    </source>
</reference>
<dbReference type="RefSeq" id="WP_135179175.1">
    <property type="nucleotide sequence ID" value="NZ_SPQT01000044.1"/>
</dbReference>
<evidence type="ECO:0000313" key="2">
    <source>
        <dbReference type="Proteomes" id="UP000297966"/>
    </source>
</evidence>
<dbReference type="Proteomes" id="UP000297966">
    <property type="component" value="Unassembled WGS sequence"/>
</dbReference>
<dbReference type="EMBL" id="SPQT01000044">
    <property type="protein sequence ID" value="TFV37957.1"/>
    <property type="molecule type" value="Genomic_DNA"/>
</dbReference>
<accession>A0A4Y9L5J8</accession>
<protein>
    <submittedName>
        <fullName evidence="1">Uncharacterized protein</fullName>
    </submittedName>
</protein>
<evidence type="ECO:0000313" key="1">
    <source>
        <dbReference type="EMBL" id="TFV37957.1"/>
    </source>
</evidence>
<gene>
    <name evidence="1" type="ORF">E4K65_42485</name>
</gene>
<sequence>MESPRLYQWSAQALHLTTKGIAKLQEIGFEVAPRELDQIRQQLKAEEAAFSTAKKPRQKKQVDLALVHQVKAQDRILDYRERKGPRECGPEVFRLHAL</sequence>